<dbReference type="GO" id="GO:0071555">
    <property type="term" value="P:cell wall organization"/>
    <property type="evidence" value="ECO:0007669"/>
    <property type="project" value="UniProtKB-KW"/>
</dbReference>
<dbReference type="AlphaFoldDB" id="A0A1L9NTX5"/>
<dbReference type="InterPro" id="IPR005490">
    <property type="entry name" value="LD_TPept_cat_dom"/>
</dbReference>
<reference evidence="9 10" key="1">
    <citation type="submission" date="2016-10" db="EMBL/GenBank/DDBJ databases">
        <title>Genome sequence of Planktotalea frisia SH6-1.</title>
        <authorList>
            <person name="Poehlein A."/>
            <person name="Bakenhus I."/>
            <person name="Voget S."/>
            <person name="Brinkhoff T."/>
            <person name="Simon M."/>
        </authorList>
    </citation>
    <scope>NUCLEOTIDE SEQUENCE [LARGE SCALE GENOMIC DNA]</scope>
    <source>
        <strain evidence="9 10">SH6-1</strain>
    </source>
</reference>
<organism evidence="9 10">
    <name type="scientific">Planktotalea frisia</name>
    <dbReference type="NCBI Taxonomy" id="696762"/>
    <lineage>
        <taxon>Bacteria</taxon>
        <taxon>Pseudomonadati</taxon>
        <taxon>Pseudomonadota</taxon>
        <taxon>Alphaproteobacteria</taxon>
        <taxon>Rhodobacterales</taxon>
        <taxon>Paracoccaceae</taxon>
        <taxon>Planktotalea</taxon>
    </lineage>
</organism>
<dbReference type="Pfam" id="PF03734">
    <property type="entry name" value="YkuD"/>
    <property type="match status" value="1"/>
</dbReference>
<name>A0A1L9NTX5_9RHOB</name>
<dbReference type="GO" id="GO:0008360">
    <property type="term" value="P:regulation of cell shape"/>
    <property type="evidence" value="ECO:0007669"/>
    <property type="project" value="UniProtKB-KW"/>
</dbReference>
<feature type="chain" id="PRO_5013381415" description="L,D-TPase catalytic domain-containing protein" evidence="7">
    <location>
        <begin position="28"/>
        <end position="128"/>
    </location>
</feature>
<dbReference type="GO" id="GO:0016740">
    <property type="term" value="F:transferase activity"/>
    <property type="evidence" value="ECO:0007669"/>
    <property type="project" value="UniProtKB-KW"/>
</dbReference>
<dbReference type="PROSITE" id="PS51318">
    <property type="entry name" value="TAT"/>
    <property type="match status" value="1"/>
</dbReference>
<keyword evidence="10" id="KW-1185">Reference proteome</keyword>
<comment type="similarity">
    <text evidence="2">Belongs to the YkuD family.</text>
</comment>
<dbReference type="EMBL" id="MLCB01000172">
    <property type="protein sequence ID" value="OJI92652.1"/>
    <property type="molecule type" value="Genomic_DNA"/>
</dbReference>
<keyword evidence="4" id="KW-0133">Cell shape</keyword>
<accession>A0A1L9NTX5</accession>
<evidence type="ECO:0000256" key="1">
    <source>
        <dbReference type="ARBA" id="ARBA00004752"/>
    </source>
</evidence>
<evidence type="ECO:0000313" key="9">
    <source>
        <dbReference type="EMBL" id="OJI92652.1"/>
    </source>
</evidence>
<evidence type="ECO:0000256" key="6">
    <source>
        <dbReference type="ARBA" id="ARBA00023316"/>
    </source>
</evidence>
<keyword evidence="7" id="KW-0732">Signal</keyword>
<feature type="domain" description="L,D-TPase catalytic" evidence="8">
    <location>
        <begin position="61"/>
        <end position="125"/>
    </location>
</feature>
<keyword evidence="6" id="KW-0961">Cell wall biogenesis/degradation</keyword>
<evidence type="ECO:0000256" key="3">
    <source>
        <dbReference type="ARBA" id="ARBA00022679"/>
    </source>
</evidence>
<dbReference type="GO" id="GO:0009252">
    <property type="term" value="P:peptidoglycan biosynthetic process"/>
    <property type="evidence" value="ECO:0007669"/>
    <property type="project" value="UniProtKB-KW"/>
</dbReference>
<protein>
    <recommendedName>
        <fullName evidence="8">L,D-TPase catalytic domain-containing protein</fullName>
    </recommendedName>
</protein>
<sequence>MTNSKYSRRATLLGLSAALAAPGIARAQLLTPNPVAPARRNASSFVTQNWRDHFKTLGKGVIVADTFSRALHYWNADGSDYRIYPTSVPMTDDLTKRGYTEIVRKKVGPTWTPTKSMRERDPTLPDFM</sequence>
<evidence type="ECO:0000256" key="4">
    <source>
        <dbReference type="ARBA" id="ARBA00022960"/>
    </source>
</evidence>
<proteinExistence type="inferred from homology"/>
<dbReference type="InterPro" id="IPR006311">
    <property type="entry name" value="TAT_signal"/>
</dbReference>
<dbReference type="InterPro" id="IPR038063">
    <property type="entry name" value="Transpep_catalytic_dom"/>
</dbReference>
<dbReference type="Proteomes" id="UP000184514">
    <property type="component" value="Unassembled WGS sequence"/>
</dbReference>
<comment type="pathway">
    <text evidence="1">Cell wall biogenesis; peptidoglycan biosynthesis.</text>
</comment>
<keyword evidence="5" id="KW-0573">Peptidoglycan synthesis</keyword>
<comment type="caution">
    <text evidence="9">The sequence shown here is derived from an EMBL/GenBank/DDBJ whole genome shotgun (WGS) entry which is preliminary data.</text>
</comment>
<evidence type="ECO:0000313" key="10">
    <source>
        <dbReference type="Proteomes" id="UP000184514"/>
    </source>
</evidence>
<keyword evidence="3" id="KW-0808">Transferase</keyword>
<evidence type="ECO:0000256" key="5">
    <source>
        <dbReference type="ARBA" id="ARBA00022984"/>
    </source>
</evidence>
<dbReference type="STRING" id="696762.PFRI_31370"/>
<gene>
    <name evidence="9" type="ORF">PFRI_31370</name>
</gene>
<dbReference type="GO" id="GO:0004180">
    <property type="term" value="F:carboxypeptidase activity"/>
    <property type="evidence" value="ECO:0007669"/>
    <property type="project" value="UniProtKB-ARBA"/>
</dbReference>
<feature type="signal peptide" evidence="7">
    <location>
        <begin position="1"/>
        <end position="27"/>
    </location>
</feature>
<dbReference type="SUPFAM" id="SSF141523">
    <property type="entry name" value="L,D-transpeptidase catalytic domain-like"/>
    <property type="match status" value="1"/>
</dbReference>
<evidence type="ECO:0000256" key="7">
    <source>
        <dbReference type="SAM" id="SignalP"/>
    </source>
</evidence>
<evidence type="ECO:0000259" key="8">
    <source>
        <dbReference type="Pfam" id="PF03734"/>
    </source>
</evidence>
<evidence type="ECO:0000256" key="2">
    <source>
        <dbReference type="ARBA" id="ARBA00005992"/>
    </source>
</evidence>